<dbReference type="InterPro" id="IPR038927">
    <property type="entry name" value="C6orf163"/>
</dbReference>
<evidence type="ECO:0000256" key="1">
    <source>
        <dbReference type="SAM" id="Coils"/>
    </source>
</evidence>
<dbReference type="Proteomes" id="UP001164746">
    <property type="component" value="Chromosome 12"/>
</dbReference>
<name>A0ABY7FLQ9_MYAAR</name>
<evidence type="ECO:0000313" key="2">
    <source>
        <dbReference type="EMBL" id="WAR22104.1"/>
    </source>
</evidence>
<keyword evidence="3" id="KW-1185">Reference proteome</keyword>
<dbReference type="PANTHER" id="PTHR34645:SF1">
    <property type="entry name" value="GENE 136-RELATED"/>
    <property type="match status" value="1"/>
</dbReference>
<keyword evidence="1" id="KW-0175">Coiled coil</keyword>
<dbReference type="PANTHER" id="PTHR34645">
    <property type="entry name" value="SIMILAR TO HYPOTHETICAL PROTEIN"/>
    <property type="match status" value="1"/>
</dbReference>
<gene>
    <name evidence="2" type="ORF">MAR_016078</name>
</gene>
<protein>
    <submittedName>
        <fullName evidence="2">Uncharacterized protein</fullName>
    </submittedName>
</protein>
<organism evidence="2 3">
    <name type="scientific">Mya arenaria</name>
    <name type="common">Soft-shell clam</name>
    <dbReference type="NCBI Taxonomy" id="6604"/>
    <lineage>
        <taxon>Eukaryota</taxon>
        <taxon>Metazoa</taxon>
        <taxon>Spiralia</taxon>
        <taxon>Lophotrochozoa</taxon>
        <taxon>Mollusca</taxon>
        <taxon>Bivalvia</taxon>
        <taxon>Autobranchia</taxon>
        <taxon>Heteroconchia</taxon>
        <taxon>Euheterodonta</taxon>
        <taxon>Imparidentia</taxon>
        <taxon>Neoheterodontei</taxon>
        <taxon>Myida</taxon>
        <taxon>Myoidea</taxon>
        <taxon>Myidae</taxon>
        <taxon>Mya</taxon>
    </lineage>
</organism>
<evidence type="ECO:0000313" key="3">
    <source>
        <dbReference type="Proteomes" id="UP001164746"/>
    </source>
</evidence>
<dbReference type="EMBL" id="CP111023">
    <property type="protein sequence ID" value="WAR22104.1"/>
    <property type="molecule type" value="Genomic_DNA"/>
</dbReference>
<feature type="coiled-coil region" evidence="1">
    <location>
        <begin position="63"/>
        <end position="159"/>
    </location>
</feature>
<sequence>MKQPMIQTPAIVMPEKQRQEKKSLGHELHKKELEKAEQEKLHAMRVAEQAVWEEAEKLKVIALEKAKEEAAIEQERVIKKLKKQQAKALLEEALKVEMAMQKLAIEQVKQERAEGEQRLKKAVKETEQRENQKKYDIAIKKAQNEKDQALKELRDSKDLDRAKAVQEAESRERRIATEKILSLTRQYEAVIEELRTEITKREEEIKRIISEKAQTEKQKVHVENCLVDTRKDFQDFIDNLPAYDKMQADFLLPRVYLDELESKGYSITMLRLPVTKTVKKKKSQASK</sequence>
<reference evidence="2" key="1">
    <citation type="submission" date="2022-11" db="EMBL/GenBank/DDBJ databases">
        <title>Centuries of genome instability and evolution in soft-shell clam transmissible cancer (bioRxiv).</title>
        <authorList>
            <person name="Hart S.F.M."/>
            <person name="Yonemitsu M.A."/>
            <person name="Giersch R.M."/>
            <person name="Beal B.F."/>
            <person name="Arriagada G."/>
            <person name="Davis B.W."/>
            <person name="Ostrander E.A."/>
            <person name="Goff S.P."/>
            <person name="Metzger M.J."/>
        </authorList>
    </citation>
    <scope>NUCLEOTIDE SEQUENCE</scope>
    <source>
        <strain evidence="2">MELC-2E11</strain>
        <tissue evidence="2">Siphon/mantle</tissue>
    </source>
</reference>
<accession>A0ABY7FLQ9</accession>
<feature type="coiled-coil region" evidence="1">
    <location>
        <begin position="184"/>
        <end position="218"/>
    </location>
</feature>
<proteinExistence type="predicted"/>